<reference evidence="1 2" key="1">
    <citation type="journal article" date="2019" name="Emerg. Microbes Infect.">
        <title>Comprehensive subspecies identification of 175 nontuberculous mycobacteria species based on 7547 genomic profiles.</title>
        <authorList>
            <person name="Matsumoto Y."/>
            <person name="Kinjo T."/>
            <person name="Motooka D."/>
            <person name="Nabeya D."/>
            <person name="Jung N."/>
            <person name="Uechi K."/>
            <person name="Horii T."/>
            <person name="Iida T."/>
            <person name="Fujita J."/>
            <person name="Nakamura S."/>
        </authorList>
    </citation>
    <scope>NUCLEOTIDE SEQUENCE [LARGE SCALE GENOMIC DNA]</scope>
    <source>
        <strain evidence="1 2">JCM 6396</strain>
    </source>
</reference>
<dbReference type="AlphaFoldDB" id="A0A7I7K8Y1"/>
<accession>A0A7I7K8Y1</accession>
<organism evidence="1 2">
    <name type="scientific">Mycolicibacterium duvalii</name>
    <dbReference type="NCBI Taxonomy" id="39688"/>
    <lineage>
        <taxon>Bacteria</taxon>
        <taxon>Bacillati</taxon>
        <taxon>Actinomycetota</taxon>
        <taxon>Actinomycetes</taxon>
        <taxon>Mycobacteriales</taxon>
        <taxon>Mycobacteriaceae</taxon>
        <taxon>Mycolicibacterium</taxon>
    </lineage>
</organism>
<dbReference type="OrthoDB" id="4750196at2"/>
<name>A0A7I7K8Y1_9MYCO</name>
<proteinExistence type="predicted"/>
<evidence type="ECO:0000313" key="1">
    <source>
        <dbReference type="EMBL" id="BBX19948.1"/>
    </source>
</evidence>
<keyword evidence="2" id="KW-1185">Reference proteome</keyword>
<dbReference type="KEGG" id="mdu:MDUV_48080"/>
<protein>
    <submittedName>
        <fullName evidence="1">Uncharacterized protein</fullName>
    </submittedName>
</protein>
<evidence type="ECO:0000313" key="2">
    <source>
        <dbReference type="Proteomes" id="UP000467006"/>
    </source>
</evidence>
<dbReference type="RefSeq" id="WP_098002071.1">
    <property type="nucleotide sequence ID" value="NZ_AP022563.1"/>
</dbReference>
<dbReference type="EMBL" id="AP022563">
    <property type="protein sequence ID" value="BBX19948.1"/>
    <property type="molecule type" value="Genomic_DNA"/>
</dbReference>
<dbReference type="Proteomes" id="UP000467006">
    <property type="component" value="Chromosome"/>
</dbReference>
<sequence>MSWLLVAFIPGLLMLATFGLERVEAGLRHDTFSAADVAEFLDKAEAGDVDALARNGMDSALHGLAQRRGEVDSATGGLSTVTPASGLPTREYFHGRLNNEFQQTRHANPV</sequence>
<gene>
    <name evidence="1" type="ORF">MDUV_48080</name>
</gene>